<keyword evidence="2" id="KW-0949">S-adenosyl-L-methionine</keyword>
<dbReference type="InterPro" id="IPR006638">
    <property type="entry name" value="Elp3/MiaA/NifB-like_rSAM"/>
</dbReference>
<dbReference type="GO" id="GO:0051539">
    <property type="term" value="F:4 iron, 4 sulfur cluster binding"/>
    <property type="evidence" value="ECO:0007669"/>
    <property type="project" value="TreeGrafter"/>
</dbReference>
<evidence type="ECO:0000313" key="8">
    <source>
        <dbReference type="EMBL" id="TCP37723.1"/>
    </source>
</evidence>
<name>A0A4R2PPN5_RHOSA</name>
<dbReference type="SMART" id="SM00729">
    <property type="entry name" value="Elp3"/>
    <property type="match status" value="1"/>
</dbReference>
<keyword evidence="3" id="KW-0479">Metal-binding</keyword>
<keyword evidence="9" id="KW-1185">Reference proteome</keyword>
<dbReference type="SFLD" id="SFLDF00311">
    <property type="entry name" value="heme_degradation_proteins_(Hut"/>
    <property type="match status" value="1"/>
</dbReference>
<dbReference type="Proteomes" id="UP000295399">
    <property type="component" value="Unassembled WGS sequence"/>
</dbReference>
<evidence type="ECO:0000256" key="3">
    <source>
        <dbReference type="ARBA" id="ARBA00022723"/>
    </source>
</evidence>
<protein>
    <submittedName>
        <fullName evidence="8">Anaerobic coproporphyrinogen III oxidase</fullName>
    </submittedName>
</protein>
<proteinExistence type="predicted"/>
<dbReference type="InterPro" id="IPR007197">
    <property type="entry name" value="rSAM"/>
</dbReference>
<dbReference type="AlphaFoldDB" id="A0A4R2PPN5"/>
<dbReference type="SFLD" id="SFLDG01065">
    <property type="entry name" value="anaerobic_coproporphyrinogen-I"/>
    <property type="match status" value="1"/>
</dbReference>
<dbReference type="SFLD" id="SFLDS00029">
    <property type="entry name" value="Radical_SAM"/>
    <property type="match status" value="1"/>
</dbReference>
<dbReference type="NCBIfam" id="TIGR04107">
    <property type="entry name" value="rSAM_HutW"/>
    <property type="match status" value="1"/>
</dbReference>
<evidence type="ECO:0000256" key="5">
    <source>
        <dbReference type="ARBA" id="ARBA00023014"/>
    </source>
</evidence>
<accession>A0A4R2PPN5</accession>
<sequence length="482" mass="51381">MSAALSGHEPSAPDTAPGAAPKAAPAMPEIARARLDRPALTGAFERRASTHWFARRPEPVDDAQARFAELLAMPRTGKTVAYLHVPFCANHCLFCGFYRNSARGDFSARYTASLVADLALHADRPAIASGPVHAVYLGGGTPTALTARDLFTLIQAVRCHLPLAPDCEITVEGRIHGFDDEKVIACLDAGANRFSIGVQSFDTALRQRLGRKADRARAERFMADLVAHDRAAVVCDLIYGLPGQTLETWLDDVQTVAELGLDGVDLYALTRIPDSPLDKSIAKGALPPAADLGQQAERYAAGRALLDASGWRQLSQAHWARTPRERNLYNHLIKAQATGLAFGAGAGGGLAGHRYAVEADVDAYAAAIAQGTKPLSFLFRPMAGADWRGAIAATLETGRIAPARIARLAGPERGERLTAALAPLLDHWQAARLIAPAPGGYALTAAGWFWQTNLIAGLQQIMVGLDHRPDAAPSTQETRSHG</sequence>
<dbReference type="Gene3D" id="3.20.20.70">
    <property type="entry name" value="Aldolase class I"/>
    <property type="match status" value="1"/>
</dbReference>
<dbReference type="InterPro" id="IPR034505">
    <property type="entry name" value="Coproporphyrinogen-III_oxidase"/>
</dbReference>
<gene>
    <name evidence="8" type="ORF">EV659_102129</name>
</gene>
<dbReference type="GO" id="GO:0003824">
    <property type="term" value="F:catalytic activity"/>
    <property type="evidence" value="ECO:0007669"/>
    <property type="project" value="InterPro"/>
</dbReference>
<dbReference type="InParanoid" id="A0A4R2PPN5"/>
<dbReference type="InterPro" id="IPR026332">
    <property type="entry name" value="HutW"/>
</dbReference>
<feature type="domain" description="Radical SAM core" evidence="7">
    <location>
        <begin position="73"/>
        <end position="303"/>
    </location>
</feature>
<dbReference type="GO" id="GO:0046872">
    <property type="term" value="F:metal ion binding"/>
    <property type="evidence" value="ECO:0007669"/>
    <property type="project" value="UniProtKB-KW"/>
</dbReference>
<dbReference type="InterPro" id="IPR013785">
    <property type="entry name" value="Aldolase_TIM"/>
</dbReference>
<dbReference type="Pfam" id="PF04055">
    <property type="entry name" value="Radical_SAM"/>
    <property type="match status" value="1"/>
</dbReference>
<evidence type="ECO:0000256" key="1">
    <source>
        <dbReference type="ARBA" id="ARBA00001966"/>
    </source>
</evidence>
<comment type="cofactor">
    <cofactor evidence="1">
        <name>[4Fe-4S] cluster</name>
        <dbReference type="ChEBI" id="CHEBI:49883"/>
    </cofactor>
</comment>
<comment type="caution">
    <text evidence="8">The sequence shown here is derived from an EMBL/GenBank/DDBJ whole genome shotgun (WGS) entry which is preliminary data.</text>
</comment>
<dbReference type="InterPro" id="IPR058240">
    <property type="entry name" value="rSAM_sf"/>
</dbReference>
<feature type="compositionally biased region" description="Low complexity" evidence="6">
    <location>
        <begin position="12"/>
        <end position="25"/>
    </location>
</feature>
<dbReference type="SFLD" id="SFLDG01082">
    <property type="entry name" value="B12-binding_domain_containing"/>
    <property type="match status" value="1"/>
</dbReference>
<keyword evidence="5" id="KW-0411">Iron-sulfur</keyword>
<dbReference type="EMBL" id="SLXO01000002">
    <property type="protein sequence ID" value="TCP37723.1"/>
    <property type="molecule type" value="Genomic_DNA"/>
</dbReference>
<dbReference type="GO" id="GO:0005737">
    <property type="term" value="C:cytoplasm"/>
    <property type="evidence" value="ECO:0007669"/>
    <property type="project" value="TreeGrafter"/>
</dbReference>
<reference evidence="8 9" key="1">
    <citation type="submission" date="2019-03" db="EMBL/GenBank/DDBJ databases">
        <title>Genomic Encyclopedia of Type Strains, Phase IV (KMG-IV): sequencing the most valuable type-strain genomes for metagenomic binning, comparative biology and taxonomic classification.</title>
        <authorList>
            <person name="Goeker M."/>
        </authorList>
    </citation>
    <scope>NUCLEOTIDE SEQUENCE [LARGE SCALE GENOMIC DNA]</scope>
    <source>
        <strain evidence="8 9">DSM 2132</strain>
    </source>
</reference>
<evidence type="ECO:0000256" key="2">
    <source>
        <dbReference type="ARBA" id="ARBA00022691"/>
    </source>
</evidence>
<keyword evidence="4" id="KW-0408">Iron</keyword>
<dbReference type="PROSITE" id="PS51918">
    <property type="entry name" value="RADICAL_SAM"/>
    <property type="match status" value="1"/>
</dbReference>
<evidence type="ECO:0000256" key="4">
    <source>
        <dbReference type="ARBA" id="ARBA00023004"/>
    </source>
</evidence>
<dbReference type="RefSeq" id="WP_200288004.1">
    <property type="nucleotide sequence ID" value="NZ_JACIGF010000002.1"/>
</dbReference>
<dbReference type="PANTHER" id="PTHR13932">
    <property type="entry name" value="COPROPORPHYRINIGEN III OXIDASE"/>
    <property type="match status" value="1"/>
</dbReference>
<dbReference type="CDD" id="cd01335">
    <property type="entry name" value="Radical_SAM"/>
    <property type="match status" value="1"/>
</dbReference>
<evidence type="ECO:0000256" key="6">
    <source>
        <dbReference type="SAM" id="MobiDB-lite"/>
    </source>
</evidence>
<feature type="region of interest" description="Disordered" evidence="6">
    <location>
        <begin position="1"/>
        <end position="25"/>
    </location>
</feature>
<dbReference type="GO" id="GO:0006779">
    <property type="term" value="P:porphyrin-containing compound biosynthetic process"/>
    <property type="evidence" value="ECO:0007669"/>
    <property type="project" value="TreeGrafter"/>
</dbReference>
<dbReference type="PANTHER" id="PTHR13932:SF9">
    <property type="entry name" value="COPROPORPHYRINOGEN III OXIDASE"/>
    <property type="match status" value="1"/>
</dbReference>
<dbReference type="SUPFAM" id="SSF102114">
    <property type="entry name" value="Radical SAM enzymes"/>
    <property type="match status" value="1"/>
</dbReference>
<organism evidence="8 9">
    <name type="scientific">Rhodothalassium salexigens DSM 2132</name>
    <dbReference type="NCBI Taxonomy" id="1188247"/>
    <lineage>
        <taxon>Bacteria</taxon>
        <taxon>Pseudomonadati</taxon>
        <taxon>Pseudomonadota</taxon>
        <taxon>Alphaproteobacteria</taxon>
        <taxon>Rhodothalassiales</taxon>
        <taxon>Rhodothalassiaceae</taxon>
        <taxon>Rhodothalassium</taxon>
    </lineage>
</organism>
<evidence type="ECO:0000259" key="7">
    <source>
        <dbReference type="PROSITE" id="PS51918"/>
    </source>
</evidence>
<evidence type="ECO:0000313" key="9">
    <source>
        <dbReference type="Proteomes" id="UP000295399"/>
    </source>
</evidence>